<proteinExistence type="predicted"/>
<dbReference type="SUPFAM" id="SSF55486">
    <property type="entry name" value="Metalloproteases ('zincins'), catalytic domain"/>
    <property type="match status" value="1"/>
</dbReference>
<protein>
    <submittedName>
        <fullName evidence="2">Uncharacterized protein</fullName>
    </submittedName>
</protein>
<comment type="caution">
    <text evidence="2">The sequence shown here is derived from an EMBL/GenBank/DDBJ whole genome shotgun (WGS) entry which is preliminary data.</text>
</comment>
<gene>
    <name evidence="2" type="ORF">HPG69_006836</name>
</gene>
<sequence length="293" mass="32452">MPLLRLGLWVLLAPVQCSQGHPSWHYISTEVIAADRNTTGPTYRLGYEERDPLFSQANPSAVSRISSKLYASHRGMIRDLLMSSMSMYTEYINVTECAIYVIHLGNLVDSTYQGLDIGFYVSCILVYNQRDPVELTVYHRRTTCIMNRYPVLTDAFSNCSFLHTQHIIGNNWMMGSSVTVASSSSVTATHAARATVASCPEVPVTQADAVQTAPMPPSRRSVDQSKIYVIFRSTAEGCPWNAPQTFICKMEPRVLKRAIATTEIALTTPCIAKKSLSSALKDIPHGATSPPRW</sequence>
<evidence type="ECO:0000256" key="1">
    <source>
        <dbReference type="SAM" id="SignalP"/>
    </source>
</evidence>
<organism evidence="2 3">
    <name type="scientific">Diceros bicornis minor</name>
    <name type="common">South-central black rhinoceros</name>
    <dbReference type="NCBI Taxonomy" id="77932"/>
    <lineage>
        <taxon>Eukaryota</taxon>
        <taxon>Metazoa</taxon>
        <taxon>Chordata</taxon>
        <taxon>Craniata</taxon>
        <taxon>Vertebrata</taxon>
        <taxon>Euteleostomi</taxon>
        <taxon>Mammalia</taxon>
        <taxon>Eutheria</taxon>
        <taxon>Laurasiatheria</taxon>
        <taxon>Perissodactyla</taxon>
        <taxon>Rhinocerotidae</taxon>
        <taxon>Diceros</taxon>
    </lineage>
</organism>
<feature type="signal peptide" evidence="1">
    <location>
        <begin position="1"/>
        <end position="20"/>
    </location>
</feature>
<evidence type="ECO:0000313" key="2">
    <source>
        <dbReference type="EMBL" id="KAF5916432.1"/>
    </source>
</evidence>
<dbReference type="Proteomes" id="UP000551758">
    <property type="component" value="Unassembled WGS sequence"/>
</dbReference>
<evidence type="ECO:0000313" key="3">
    <source>
        <dbReference type="Proteomes" id="UP000551758"/>
    </source>
</evidence>
<dbReference type="AlphaFoldDB" id="A0A7J7EKW1"/>
<dbReference type="EMBL" id="JACDTQ010002713">
    <property type="protein sequence ID" value="KAF5916432.1"/>
    <property type="molecule type" value="Genomic_DNA"/>
</dbReference>
<feature type="chain" id="PRO_5029480240" evidence="1">
    <location>
        <begin position="21"/>
        <end position="293"/>
    </location>
</feature>
<keyword evidence="1" id="KW-0732">Signal</keyword>
<keyword evidence="3" id="KW-1185">Reference proteome</keyword>
<accession>A0A7J7EKW1</accession>
<reference evidence="2 3" key="1">
    <citation type="journal article" date="2020" name="Mol. Biol. Evol.">
        <title>Interspecific Gene Flow and the Evolution of Specialization in Black and White Rhinoceros.</title>
        <authorList>
            <person name="Moodley Y."/>
            <person name="Westbury M.V."/>
            <person name="Russo I.M."/>
            <person name="Gopalakrishnan S."/>
            <person name="Rakotoarivelo A."/>
            <person name="Olsen R.A."/>
            <person name="Prost S."/>
            <person name="Tunstall T."/>
            <person name="Ryder O.A."/>
            <person name="Dalen L."/>
            <person name="Bruford M.W."/>
        </authorList>
    </citation>
    <scope>NUCLEOTIDE SEQUENCE [LARGE SCALE GENOMIC DNA]</scope>
    <source>
        <strain evidence="2">SBR-YM</strain>
        <tissue evidence="2">Skin</tissue>
    </source>
</reference>
<name>A0A7J7EKW1_DICBM</name>